<dbReference type="Gene3D" id="2.60.120.330">
    <property type="entry name" value="B-lactam Antibiotic, Isopenicillin N Synthase, Chain"/>
    <property type="match status" value="1"/>
</dbReference>
<evidence type="ECO:0000313" key="5">
    <source>
        <dbReference type="EMBL" id="RZC49463.1"/>
    </source>
</evidence>
<dbReference type="Proteomes" id="UP000316621">
    <property type="component" value="Chromosome 2"/>
</dbReference>
<dbReference type="SUPFAM" id="SSF51197">
    <property type="entry name" value="Clavaminate synthase-like"/>
    <property type="match status" value="1"/>
</dbReference>
<dbReference type="InterPro" id="IPR044861">
    <property type="entry name" value="IPNS-like_FE2OG_OXY"/>
</dbReference>
<keyword evidence="1" id="KW-0479">Metal-binding</keyword>
<reference evidence="5 6" key="1">
    <citation type="journal article" date="2018" name="Science">
        <title>The opium poppy genome and morphinan production.</title>
        <authorList>
            <person name="Guo L."/>
            <person name="Winzer T."/>
            <person name="Yang X."/>
            <person name="Li Y."/>
            <person name="Ning Z."/>
            <person name="He Z."/>
            <person name="Teodor R."/>
            <person name="Lu Y."/>
            <person name="Bowser T.A."/>
            <person name="Graham I.A."/>
            <person name="Ye K."/>
        </authorList>
    </citation>
    <scope>NUCLEOTIDE SEQUENCE [LARGE SCALE GENOMIC DNA]</scope>
    <source>
        <strain evidence="6">cv. HN1</strain>
        <tissue evidence="5">Leaves</tissue>
    </source>
</reference>
<dbReference type="InterPro" id="IPR050295">
    <property type="entry name" value="Plant_2OG-oxidoreductases"/>
</dbReference>
<dbReference type="InterPro" id="IPR026992">
    <property type="entry name" value="DIOX_N"/>
</dbReference>
<dbReference type="Pfam" id="PF03171">
    <property type="entry name" value="2OG-FeII_Oxy"/>
    <property type="match status" value="1"/>
</dbReference>
<evidence type="ECO:0000256" key="1">
    <source>
        <dbReference type="ARBA" id="ARBA00022723"/>
    </source>
</evidence>
<dbReference type="PANTHER" id="PTHR47991">
    <property type="entry name" value="OXOGLUTARATE/IRON-DEPENDENT DIOXYGENASE"/>
    <property type="match status" value="1"/>
</dbReference>
<dbReference type="InterPro" id="IPR027443">
    <property type="entry name" value="IPNS-like_sf"/>
</dbReference>
<evidence type="ECO:0008006" key="7">
    <source>
        <dbReference type="Google" id="ProtNLM"/>
    </source>
</evidence>
<dbReference type="GO" id="GO:0046872">
    <property type="term" value="F:metal ion binding"/>
    <property type="evidence" value="ECO:0007669"/>
    <property type="project" value="UniProtKB-KW"/>
</dbReference>
<proteinExistence type="predicted"/>
<feature type="domain" description="Isopenicillin N synthase-like Fe(2+) 2OG dioxygenase" evidence="3">
    <location>
        <begin position="180"/>
        <end position="215"/>
    </location>
</feature>
<evidence type="ECO:0000259" key="3">
    <source>
        <dbReference type="Pfam" id="PF03171"/>
    </source>
</evidence>
<accession>A0A4Y7IKP5</accession>
<organism evidence="5 6">
    <name type="scientific">Papaver somniferum</name>
    <name type="common">Opium poppy</name>
    <dbReference type="NCBI Taxonomy" id="3469"/>
    <lineage>
        <taxon>Eukaryota</taxon>
        <taxon>Viridiplantae</taxon>
        <taxon>Streptophyta</taxon>
        <taxon>Embryophyta</taxon>
        <taxon>Tracheophyta</taxon>
        <taxon>Spermatophyta</taxon>
        <taxon>Magnoliopsida</taxon>
        <taxon>Ranunculales</taxon>
        <taxon>Papaveraceae</taxon>
        <taxon>Papaveroideae</taxon>
        <taxon>Papaver</taxon>
    </lineage>
</organism>
<dbReference type="EMBL" id="CM010716">
    <property type="protein sequence ID" value="RZC49463.1"/>
    <property type="molecule type" value="Genomic_DNA"/>
</dbReference>
<evidence type="ECO:0000259" key="4">
    <source>
        <dbReference type="Pfam" id="PF14226"/>
    </source>
</evidence>
<dbReference type="Pfam" id="PF14226">
    <property type="entry name" value="DIOX_N"/>
    <property type="match status" value="1"/>
</dbReference>
<gene>
    <name evidence="5" type="ORF">C5167_017887</name>
</gene>
<evidence type="ECO:0000313" key="6">
    <source>
        <dbReference type="Proteomes" id="UP000316621"/>
    </source>
</evidence>
<feature type="domain" description="Non-haem dioxygenase N-terminal" evidence="4">
    <location>
        <begin position="49"/>
        <end position="105"/>
    </location>
</feature>
<sequence length="287" mass="32313">METPKSVKLGGSLSELAKQSLPEVPARYIRTDQEPLSNTTGTSMIDQPVPVIDLQKLLSPEPIIGELELVKLHSACKQWGFFRFRCLVNHGVDNLLVEKMKSEIQEDQKLDWGDMFGMVTLPKQMRNPRLLPNLPLPLRETIEAYSFELSKLNMTLTDLMEKALKMETRAMAELFDGGGQGMRMNYYPPCPQPENLIGLTPHSDAGGLTILLQLNEMMSNEIYRSVEHRETINLSKESLSVAKFHRPKGDTLIGLIVSMITPETPALFRTIGSEISHTRYVCEITTI</sequence>
<evidence type="ECO:0000256" key="2">
    <source>
        <dbReference type="ARBA" id="ARBA00023004"/>
    </source>
</evidence>
<protein>
    <recommendedName>
        <fullName evidence="7">Fe2OG dioxygenase domain-containing protein</fullName>
    </recommendedName>
</protein>
<keyword evidence="6" id="KW-1185">Reference proteome</keyword>
<dbReference type="OMA" id="ISHTRYV"/>
<name>A0A4Y7IKP5_PAPSO</name>
<keyword evidence="2" id="KW-0408">Iron</keyword>
<dbReference type="Gramene" id="RZC49463">
    <property type="protein sequence ID" value="RZC49463"/>
    <property type="gene ID" value="C5167_017887"/>
</dbReference>
<dbReference type="AlphaFoldDB" id="A0A4Y7IKP5"/>